<feature type="compositionally biased region" description="Basic and acidic residues" evidence="1">
    <location>
        <begin position="107"/>
        <end position="116"/>
    </location>
</feature>
<sequence>MNERSSEIPKCVSDTALRDYEDTQFDISTRVNDDRSLTPPVKSKEDGAKKKYHTLPRERQRFEDSETGTYGLESHSLRASSPSHYLIHQLVSGTSSPYVSGINPRGLRRDRNRGELLESSVLPQNSGSGGESRRLFTIKRGGDSPYLSRSRSSSSVAPHTPTSGIFEPEIFAENRGERADLVATDEDVVLSQLVSDERARPVINLESSLKFKMSDSFSLFVCLSILLSHREALLSRPVDFVTLSLILSSDSINSMFKPILRTSHQLYDCYRKYLEMSKYTRSSGSSDDKWLDDFGELLEEAAVPPDSPLRISPATSCSINNYDS</sequence>
<evidence type="ECO:0000313" key="2">
    <source>
        <dbReference type="EnsemblMetazoa" id="Aqu2.1.05895_001"/>
    </source>
</evidence>
<proteinExistence type="predicted"/>
<dbReference type="EnsemblMetazoa" id="Aqu2.1.05895_001">
    <property type="protein sequence ID" value="Aqu2.1.05895_001"/>
    <property type="gene ID" value="Aqu2.1.05895"/>
</dbReference>
<dbReference type="OrthoDB" id="10264062at2759"/>
<feature type="region of interest" description="Disordered" evidence="1">
    <location>
        <begin position="30"/>
        <end position="69"/>
    </location>
</feature>
<name>A0A1X7SV77_AMPQE</name>
<feature type="region of interest" description="Disordered" evidence="1">
    <location>
        <begin position="101"/>
        <end position="161"/>
    </location>
</feature>
<reference evidence="2" key="1">
    <citation type="submission" date="2017-05" db="UniProtKB">
        <authorList>
            <consortium name="EnsemblMetazoa"/>
        </authorList>
    </citation>
    <scope>IDENTIFICATION</scope>
</reference>
<feature type="compositionally biased region" description="Basic and acidic residues" evidence="1">
    <location>
        <begin position="31"/>
        <end position="64"/>
    </location>
</feature>
<dbReference type="AlphaFoldDB" id="A0A1X7SV77"/>
<evidence type="ECO:0000256" key="1">
    <source>
        <dbReference type="SAM" id="MobiDB-lite"/>
    </source>
</evidence>
<dbReference type="InParanoid" id="A0A1X7SV77"/>
<accession>A0A1X7SV77</accession>
<protein>
    <submittedName>
        <fullName evidence="2">Uncharacterized protein</fullName>
    </submittedName>
</protein>
<organism evidence="2">
    <name type="scientific">Amphimedon queenslandica</name>
    <name type="common">Sponge</name>
    <dbReference type="NCBI Taxonomy" id="400682"/>
    <lineage>
        <taxon>Eukaryota</taxon>
        <taxon>Metazoa</taxon>
        <taxon>Porifera</taxon>
        <taxon>Demospongiae</taxon>
        <taxon>Heteroscleromorpha</taxon>
        <taxon>Haplosclerida</taxon>
        <taxon>Niphatidae</taxon>
        <taxon>Amphimedon</taxon>
    </lineage>
</organism>